<reference evidence="3 4" key="1">
    <citation type="journal article" date="2012" name="Genome Biol.">
        <title>Genome and low-iron response of an oceanic diatom adapted to chronic iron limitation.</title>
        <authorList>
            <person name="Lommer M."/>
            <person name="Specht M."/>
            <person name="Roy A.S."/>
            <person name="Kraemer L."/>
            <person name="Andreson R."/>
            <person name="Gutowska M.A."/>
            <person name="Wolf J."/>
            <person name="Bergner S.V."/>
            <person name="Schilhabel M.B."/>
            <person name="Klostermeier U.C."/>
            <person name="Beiko R.G."/>
            <person name="Rosenstiel P."/>
            <person name="Hippler M."/>
            <person name="Laroche J."/>
        </authorList>
    </citation>
    <scope>NUCLEOTIDE SEQUENCE [LARGE SCALE GENOMIC DNA]</scope>
    <source>
        <strain evidence="3 4">CCMP1005</strain>
    </source>
</reference>
<keyword evidence="4" id="KW-1185">Reference proteome</keyword>
<evidence type="ECO:0000313" key="4">
    <source>
        <dbReference type="Proteomes" id="UP000266841"/>
    </source>
</evidence>
<accession>K0SWJ1</accession>
<feature type="region of interest" description="Disordered" evidence="1">
    <location>
        <begin position="21"/>
        <end position="107"/>
    </location>
</feature>
<dbReference type="PANTHER" id="PTHR45661">
    <property type="entry name" value="SURFACE ANTIGEN"/>
    <property type="match status" value="1"/>
</dbReference>
<gene>
    <name evidence="3" type="ORF">THAOC_09418</name>
</gene>
<dbReference type="InterPro" id="IPR032675">
    <property type="entry name" value="LRR_dom_sf"/>
</dbReference>
<sequence length="531" mass="57605">MISSGVAAVATLCVTLSATTHAATHGDDDEPTSRRQQYIPPDIVSTTARTGKPQPESNAARGPGQRPARKMRLVSRRGRSGAARAGGRSVRNPQAGRQRSLANEAARLRFRRSATDEERRCLPKHGDESDICLYRALEQLREPLSFDELAGHGFSPQENPAQVTHAGLGGWSTAVSGNVMRGGRHFVEFVITKVGDLALVNLGVIRPVSLTNDINMEADWGGSVNPVYVSSHSKPAVSGKLRSQGTASWGDSDIHCCSYESYDGRCGGTDWDTNVTYSEWHGREGFDGSGTIGLLLDLGECTLSVFKNYRRLGVMKEGGLSGEYCWFVSVYTSCAVSISRNTNVTATSNCQPTRQRQLRTVNQRGALAPKRGASVSTVNPLQQAASAEPEVFLLYEGGGLAEELRRSLTHVCVGPHVIEIPHSAFSDCDDLIELHLNVGLQVIGERAFDGCKSLRSVCVPLSVTELGKGAFYECSGLVELKLKEGLQVIHDFAFAYCAELRSVTLPSSVTELEEFAFNSCRKLFQMIPQFC</sequence>
<dbReference type="Gene3D" id="3.80.10.10">
    <property type="entry name" value="Ribonuclease Inhibitor"/>
    <property type="match status" value="1"/>
</dbReference>
<dbReference type="PANTHER" id="PTHR45661:SF3">
    <property type="entry name" value="IG-LIKE DOMAIN-CONTAINING PROTEIN"/>
    <property type="match status" value="1"/>
</dbReference>
<evidence type="ECO:0008006" key="5">
    <source>
        <dbReference type="Google" id="ProtNLM"/>
    </source>
</evidence>
<keyword evidence="2" id="KW-0732">Signal</keyword>
<dbReference type="InterPro" id="IPR053139">
    <property type="entry name" value="Surface_bspA-like"/>
</dbReference>
<dbReference type="InterPro" id="IPR026906">
    <property type="entry name" value="LRR_5"/>
</dbReference>
<dbReference type="AlphaFoldDB" id="K0SWJ1"/>
<dbReference type="InterPro" id="IPR043136">
    <property type="entry name" value="B30.2/SPRY_sf"/>
</dbReference>
<dbReference type="EMBL" id="AGNL01010208">
    <property type="protein sequence ID" value="EJK69334.1"/>
    <property type="molecule type" value="Genomic_DNA"/>
</dbReference>
<feature type="chain" id="PRO_5003840396" description="B30.2/SPRY domain-containing protein" evidence="2">
    <location>
        <begin position="23"/>
        <end position="531"/>
    </location>
</feature>
<evidence type="ECO:0000256" key="2">
    <source>
        <dbReference type="SAM" id="SignalP"/>
    </source>
</evidence>
<feature type="compositionally biased region" description="Basic residues" evidence="1">
    <location>
        <begin position="67"/>
        <end position="79"/>
    </location>
</feature>
<feature type="signal peptide" evidence="2">
    <location>
        <begin position="1"/>
        <end position="22"/>
    </location>
</feature>
<evidence type="ECO:0000313" key="3">
    <source>
        <dbReference type="EMBL" id="EJK69334.1"/>
    </source>
</evidence>
<dbReference type="SUPFAM" id="SSF52058">
    <property type="entry name" value="L domain-like"/>
    <property type="match status" value="1"/>
</dbReference>
<dbReference type="Gene3D" id="2.60.120.920">
    <property type="match status" value="1"/>
</dbReference>
<feature type="compositionally biased region" description="Low complexity" evidence="1">
    <location>
        <begin position="80"/>
        <end position="91"/>
    </location>
</feature>
<proteinExistence type="predicted"/>
<organism evidence="3 4">
    <name type="scientific">Thalassiosira oceanica</name>
    <name type="common">Marine diatom</name>
    <dbReference type="NCBI Taxonomy" id="159749"/>
    <lineage>
        <taxon>Eukaryota</taxon>
        <taxon>Sar</taxon>
        <taxon>Stramenopiles</taxon>
        <taxon>Ochrophyta</taxon>
        <taxon>Bacillariophyta</taxon>
        <taxon>Coscinodiscophyceae</taxon>
        <taxon>Thalassiosirophycidae</taxon>
        <taxon>Thalassiosirales</taxon>
        <taxon>Thalassiosiraceae</taxon>
        <taxon>Thalassiosira</taxon>
    </lineage>
</organism>
<dbReference type="Pfam" id="PF13306">
    <property type="entry name" value="LRR_5"/>
    <property type="match status" value="1"/>
</dbReference>
<name>K0SWJ1_THAOC</name>
<protein>
    <recommendedName>
        <fullName evidence="5">B30.2/SPRY domain-containing protein</fullName>
    </recommendedName>
</protein>
<comment type="caution">
    <text evidence="3">The sequence shown here is derived from an EMBL/GenBank/DDBJ whole genome shotgun (WGS) entry which is preliminary data.</text>
</comment>
<evidence type="ECO:0000256" key="1">
    <source>
        <dbReference type="SAM" id="MobiDB-lite"/>
    </source>
</evidence>
<dbReference type="Proteomes" id="UP000266841">
    <property type="component" value="Unassembled WGS sequence"/>
</dbReference>